<dbReference type="EMBL" id="LR134313">
    <property type="protein sequence ID" value="VEF00713.1"/>
    <property type="molecule type" value="Genomic_DNA"/>
</dbReference>
<protein>
    <submittedName>
        <fullName evidence="1">Uncharacterized protein</fullName>
    </submittedName>
</protein>
<dbReference type="STRING" id="493.BWD07_07025"/>
<gene>
    <name evidence="1" type="ORF">NCTC10296_00995</name>
</gene>
<proteinExistence type="predicted"/>
<dbReference type="Proteomes" id="UP000279284">
    <property type="component" value="Chromosome"/>
</dbReference>
<reference evidence="1 2" key="1">
    <citation type="submission" date="2018-12" db="EMBL/GenBank/DDBJ databases">
        <authorList>
            <consortium name="Pathogen Informatics"/>
        </authorList>
    </citation>
    <scope>NUCLEOTIDE SEQUENCE [LARGE SCALE GENOMIC DNA]</scope>
    <source>
        <strain evidence="1 2">NCTC10296</strain>
    </source>
</reference>
<evidence type="ECO:0000313" key="2">
    <source>
        <dbReference type="Proteomes" id="UP000279284"/>
    </source>
</evidence>
<dbReference type="AlphaFoldDB" id="A0A3S4SFT6"/>
<evidence type="ECO:0000313" key="1">
    <source>
        <dbReference type="EMBL" id="VEF00713.1"/>
    </source>
</evidence>
<accession>A0A3S4SFT6</accession>
<sequence>MAGIITQQDINNYKDQINKNGVGGAISVYQSLQSKGYTYAGWAGGVASGKTVTGQAALNFMAASSGKTFSESQLNNIRIDMANSYLNTLVKNIERDGGKTTSDISFEQMRDFHKNVFKDHGLNINNWTLEHPMSLVGKYAGKKAQEKYWQDLSKTEGDGVDALWNSHSLQNIVTDAGQGFIVIDVDSGKPIPSSDLNAWFEAGHDPEGVKVIPISDEDKKKQRNGWIMLIWMIPLSTGRENSSYLRMMRPKWFLRSLSILTVMV</sequence>
<dbReference type="KEGG" id="nci:NCTC10296_00995"/>
<organism evidence="1 2">
    <name type="scientific">Neisseria canis</name>
    <dbReference type="NCBI Taxonomy" id="493"/>
    <lineage>
        <taxon>Bacteria</taxon>
        <taxon>Pseudomonadati</taxon>
        <taxon>Pseudomonadota</taxon>
        <taxon>Betaproteobacteria</taxon>
        <taxon>Neisseriales</taxon>
        <taxon>Neisseriaceae</taxon>
        <taxon>Neisseria</taxon>
    </lineage>
</organism>
<name>A0A3S4SFT6_9NEIS</name>
<keyword evidence="2" id="KW-1185">Reference proteome</keyword>